<dbReference type="GO" id="GO:0003824">
    <property type="term" value="F:catalytic activity"/>
    <property type="evidence" value="ECO:0007669"/>
    <property type="project" value="UniProtKB-ARBA"/>
</dbReference>
<evidence type="ECO:0000313" key="2">
    <source>
        <dbReference type="EMBL" id="TDT16748.1"/>
    </source>
</evidence>
<dbReference type="Pfam" id="PF12697">
    <property type="entry name" value="Abhydrolase_6"/>
    <property type="match status" value="1"/>
</dbReference>
<dbReference type="RefSeq" id="WP_133869091.1">
    <property type="nucleotide sequence ID" value="NZ_SOAU01000001.1"/>
</dbReference>
<dbReference type="EMBL" id="SOAU01000001">
    <property type="protein sequence ID" value="TDT16748.1"/>
    <property type="molecule type" value="Genomic_DNA"/>
</dbReference>
<dbReference type="Gene3D" id="3.40.50.1820">
    <property type="entry name" value="alpha/beta hydrolase"/>
    <property type="match status" value="1"/>
</dbReference>
<dbReference type="SUPFAM" id="SSF53474">
    <property type="entry name" value="alpha/beta-Hydrolases"/>
    <property type="match status" value="1"/>
</dbReference>
<name>A0A4V3EJ31_9ACTN</name>
<keyword evidence="3" id="KW-1185">Reference proteome</keyword>
<dbReference type="OrthoDB" id="5902829at2"/>
<comment type="caution">
    <text evidence="2">The sequence shown here is derived from an EMBL/GenBank/DDBJ whole genome shotgun (WGS) entry which is preliminary data.</text>
</comment>
<proteinExistence type="predicted"/>
<dbReference type="InterPro" id="IPR029058">
    <property type="entry name" value="AB_hydrolase_fold"/>
</dbReference>
<organism evidence="2 3">
    <name type="scientific">Ilumatobacter fluminis</name>
    <dbReference type="NCBI Taxonomy" id="467091"/>
    <lineage>
        <taxon>Bacteria</taxon>
        <taxon>Bacillati</taxon>
        <taxon>Actinomycetota</taxon>
        <taxon>Acidimicrobiia</taxon>
        <taxon>Acidimicrobiales</taxon>
        <taxon>Ilumatobacteraceae</taxon>
        <taxon>Ilumatobacter</taxon>
    </lineage>
</organism>
<sequence length="201" mass="20900">MATTQRTVELTTADGHALAADLALPDDPVASLVVCHPHPLYGGSRFNPVVEAIFTRAAAAGVAVVRFDFRREHGSGIAERADVVAAIDEMARHGDGPTFVAGYSFGAAVALTTVDARIAGLVAVAPPLAMFEVESPTVPTLVIAPRHDQITDVATVTETVTSWPTAELEVLPSADHFLAGHTGQVGDLTVAALAAWLSDRS</sequence>
<evidence type="ECO:0000259" key="1">
    <source>
        <dbReference type="Pfam" id="PF12697"/>
    </source>
</evidence>
<protein>
    <recommendedName>
        <fullName evidence="1">AB hydrolase-1 domain-containing protein</fullName>
    </recommendedName>
</protein>
<dbReference type="InterPro" id="IPR000073">
    <property type="entry name" value="AB_hydrolase_1"/>
</dbReference>
<dbReference type="PANTHER" id="PTHR42103">
    <property type="entry name" value="ALPHA/BETA-HYDROLASES SUPERFAMILY PROTEIN"/>
    <property type="match status" value="1"/>
</dbReference>
<accession>A0A4V3EJ31</accession>
<evidence type="ECO:0000313" key="3">
    <source>
        <dbReference type="Proteomes" id="UP000294558"/>
    </source>
</evidence>
<reference evidence="2 3" key="1">
    <citation type="submission" date="2019-03" db="EMBL/GenBank/DDBJ databases">
        <title>Sequencing the genomes of 1000 actinobacteria strains.</title>
        <authorList>
            <person name="Klenk H.-P."/>
        </authorList>
    </citation>
    <scope>NUCLEOTIDE SEQUENCE [LARGE SCALE GENOMIC DNA]</scope>
    <source>
        <strain evidence="2 3">DSM 18936</strain>
    </source>
</reference>
<gene>
    <name evidence="2" type="ORF">BDK89_2345</name>
</gene>
<dbReference type="Proteomes" id="UP000294558">
    <property type="component" value="Unassembled WGS sequence"/>
</dbReference>
<feature type="domain" description="AB hydrolase-1" evidence="1">
    <location>
        <begin position="52"/>
        <end position="182"/>
    </location>
</feature>
<dbReference type="PANTHER" id="PTHR42103:SF2">
    <property type="entry name" value="AB HYDROLASE-1 DOMAIN-CONTAINING PROTEIN"/>
    <property type="match status" value="1"/>
</dbReference>
<dbReference type="AlphaFoldDB" id="A0A4V3EJ31"/>